<dbReference type="InterPro" id="IPR036366">
    <property type="entry name" value="PGBDSf"/>
</dbReference>
<evidence type="ECO:0000313" key="4">
    <source>
        <dbReference type="Proteomes" id="UP000249616"/>
    </source>
</evidence>
<dbReference type="EMBL" id="CP030073">
    <property type="protein sequence ID" value="AWW42795.1"/>
    <property type="molecule type" value="Genomic_DNA"/>
</dbReference>
<keyword evidence="4" id="KW-1185">Reference proteome</keyword>
<evidence type="ECO:0000313" key="3">
    <source>
        <dbReference type="EMBL" id="AWW42795.1"/>
    </source>
</evidence>
<feature type="region of interest" description="Disordered" evidence="1">
    <location>
        <begin position="203"/>
        <end position="237"/>
    </location>
</feature>
<dbReference type="GO" id="GO:1990281">
    <property type="term" value="C:efflux pump complex"/>
    <property type="evidence" value="ECO:0007669"/>
    <property type="project" value="TreeGrafter"/>
</dbReference>
<dbReference type="KEGG" id="scad:DN051_33400"/>
<dbReference type="PANTHER" id="PTHR30469:SF15">
    <property type="entry name" value="HLYD FAMILY OF SECRETION PROTEINS"/>
    <property type="match status" value="1"/>
</dbReference>
<dbReference type="PANTHER" id="PTHR30469">
    <property type="entry name" value="MULTIDRUG RESISTANCE PROTEIN MDTA"/>
    <property type="match status" value="1"/>
</dbReference>
<dbReference type="Gene3D" id="1.10.101.10">
    <property type="entry name" value="PGBD-like superfamily/PGBD"/>
    <property type="match status" value="1"/>
</dbReference>
<dbReference type="Gene3D" id="2.40.420.20">
    <property type="match status" value="1"/>
</dbReference>
<reference evidence="3 4" key="1">
    <citation type="journal article" date="2019" name="Int. J. Syst. Evol. Microbiol.">
        <title>Streptomyces cadmiisoli sp. nov., a novel actinomycete isolated from cadmium-contaminated soil.</title>
        <authorList>
            <person name="Li K."/>
            <person name="Tang X."/>
            <person name="Zhao J."/>
            <person name="Guo Y."/>
            <person name="Tang Y."/>
            <person name="Gao J."/>
        </authorList>
    </citation>
    <scope>NUCLEOTIDE SEQUENCE [LARGE SCALE GENOMIC DNA]</scope>
    <source>
        <strain evidence="3 4">ZFG47</strain>
    </source>
</reference>
<protein>
    <submittedName>
        <fullName evidence="3">Peptidoglycan-binding protein</fullName>
    </submittedName>
</protein>
<organism evidence="3 4">
    <name type="scientific">Streptomyces cadmiisoli</name>
    <dbReference type="NCBI Taxonomy" id="2184053"/>
    <lineage>
        <taxon>Bacteria</taxon>
        <taxon>Bacillati</taxon>
        <taxon>Actinomycetota</taxon>
        <taxon>Actinomycetes</taxon>
        <taxon>Kitasatosporales</taxon>
        <taxon>Streptomycetaceae</taxon>
        <taxon>Streptomyces</taxon>
        <taxon>Streptomyces aurantiacus group</taxon>
    </lineage>
</organism>
<proteinExistence type="predicted"/>
<feature type="signal peptide" evidence="2">
    <location>
        <begin position="1"/>
        <end position="23"/>
    </location>
</feature>
<feature type="chain" id="PRO_5039434714" evidence="2">
    <location>
        <begin position="24"/>
        <end position="460"/>
    </location>
</feature>
<sequence>MHKRRWIVGVAAGAVLVSSAGLAAAQIVKSPAQAAVDSAAPPASVITAAVEYRVLADSVILRGAVTAEQTVDVSISGAPAEASAAVVTKLRVRAGEQFKAGQVLLEVSGRPVFVLPGEVPVYRDLKPGMDGDDVTQLQTALRDIGHGTGTDREGYFGAGTKAALHAFYTSVGYDPLPATTDGDAEVEAARDGVTEAERALEDALAPDGEAGEDVGATDPAEKQSPAPSREAERAREDLRKARETLADALAASGPMLPASEAVFLSSFPARVDSINTKVGSVVADKLLTVSAGALVVNGYLQQHQKGLVRPGQKVQILSEVTGVSAAATVASVSDTLQQERSDTTDGNPGMATPSGYLMVVEPTKELPSELAGQDVRLTVQAASTKGKALVVPVSAITAGADGRTSVTVLTSADTKRKVTVTTGTTGDGYVEVRLGAGARLAEGERVIIGTRNHLSGEQSR</sequence>
<evidence type="ECO:0000256" key="1">
    <source>
        <dbReference type="SAM" id="MobiDB-lite"/>
    </source>
</evidence>
<dbReference type="GO" id="GO:0015562">
    <property type="term" value="F:efflux transmembrane transporter activity"/>
    <property type="evidence" value="ECO:0007669"/>
    <property type="project" value="TreeGrafter"/>
</dbReference>
<gene>
    <name evidence="3" type="ORF">DN051_33400</name>
</gene>
<dbReference type="InterPro" id="IPR036365">
    <property type="entry name" value="PGBD-like_sf"/>
</dbReference>
<evidence type="ECO:0000256" key="2">
    <source>
        <dbReference type="SAM" id="SignalP"/>
    </source>
</evidence>
<name>A0A2Z4JCH4_9ACTN</name>
<dbReference type="AlphaFoldDB" id="A0A2Z4JCH4"/>
<dbReference type="Proteomes" id="UP000249616">
    <property type="component" value="Chromosome"/>
</dbReference>
<accession>A0A2Z4JCH4</accession>
<dbReference type="SUPFAM" id="SSF47090">
    <property type="entry name" value="PGBD-like"/>
    <property type="match status" value="1"/>
</dbReference>
<keyword evidence="2" id="KW-0732">Signal</keyword>